<evidence type="ECO:0000256" key="1">
    <source>
        <dbReference type="ARBA" id="ARBA00023015"/>
    </source>
</evidence>
<dbReference type="OrthoDB" id="965844at2"/>
<dbReference type="Proteomes" id="UP000199537">
    <property type="component" value="Unassembled WGS sequence"/>
</dbReference>
<dbReference type="CDD" id="cd06170">
    <property type="entry name" value="LuxR_C_like"/>
    <property type="match status" value="1"/>
</dbReference>
<evidence type="ECO:0000259" key="4">
    <source>
        <dbReference type="PROSITE" id="PS50043"/>
    </source>
</evidence>
<sequence length="235" mass="27144">MNSRYYMKVIREDAQAYQGATSNDHIFDPPLREIFDRIPALVYLRNQLTGGIVWCNKATEEAFGLPAETIYQLGNELFEKILYPDDHYLAALSNQHYQEKEENFAGVIRVRRTDSNSYRWYAGVSTPFRYTEEGKVWLTLCVFIDLSSAVYTQPQLSEALHETLTQRYKNIHDSLTPREKEIIKLIVAGYTTKQIAKQLYLSSYTVEGYRKSIRLKLNVNSTPQLVALAKQIGLE</sequence>
<dbReference type="InterPro" id="IPR000792">
    <property type="entry name" value="Tscrpt_reg_LuxR_C"/>
</dbReference>
<dbReference type="SUPFAM" id="SSF55785">
    <property type="entry name" value="PYP-like sensor domain (PAS domain)"/>
    <property type="match status" value="1"/>
</dbReference>
<dbReference type="SUPFAM" id="SSF46894">
    <property type="entry name" value="C-terminal effector domain of the bipartite response regulators"/>
    <property type="match status" value="1"/>
</dbReference>
<keyword evidence="6" id="KW-1185">Reference proteome</keyword>
<dbReference type="PANTHER" id="PTHR44688">
    <property type="entry name" value="DNA-BINDING TRANSCRIPTIONAL ACTIVATOR DEVR_DOSR"/>
    <property type="match status" value="1"/>
</dbReference>
<dbReference type="InterPro" id="IPR000014">
    <property type="entry name" value="PAS"/>
</dbReference>
<dbReference type="PANTHER" id="PTHR44688:SF16">
    <property type="entry name" value="DNA-BINDING TRANSCRIPTIONAL ACTIVATOR DEVR_DOSR"/>
    <property type="match status" value="1"/>
</dbReference>
<dbReference type="Gene3D" id="3.30.450.20">
    <property type="entry name" value="PAS domain"/>
    <property type="match status" value="1"/>
</dbReference>
<accession>A0A1I7N5X1</accession>
<dbReference type="GO" id="GO:0006355">
    <property type="term" value="P:regulation of DNA-templated transcription"/>
    <property type="evidence" value="ECO:0007669"/>
    <property type="project" value="InterPro"/>
</dbReference>
<name>A0A1I7N5X1_9BACT</name>
<dbReference type="PROSITE" id="PS50043">
    <property type="entry name" value="HTH_LUXR_2"/>
    <property type="match status" value="1"/>
</dbReference>
<dbReference type="SMART" id="SM00421">
    <property type="entry name" value="HTH_LUXR"/>
    <property type="match status" value="1"/>
</dbReference>
<organism evidence="5 6">
    <name type="scientific">Thermoflavifilum thermophilum</name>
    <dbReference type="NCBI Taxonomy" id="1393122"/>
    <lineage>
        <taxon>Bacteria</taxon>
        <taxon>Pseudomonadati</taxon>
        <taxon>Bacteroidota</taxon>
        <taxon>Chitinophagia</taxon>
        <taxon>Chitinophagales</taxon>
        <taxon>Chitinophagaceae</taxon>
        <taxon>Thermoflavifilum</taxon>
    </lineage>
</organism>
<proteinExistence type="predicted"/>
<dbReference type="InterPro" id="IPR036388">
    <property type="entry name" value="WH-like_DNA-bd_sf"/>
</dbReference>
<evidence type="ECO:0000313" key="5">
    <source>
        <dbReference type="EMBL" id="SFV30058.1"/>
    </source>
</evidence>
<protein>
    <submittedName>
        <fullName evidence="5">PAS fold</fullName>
    </submittedName>
</protein>
<dbReference type="Pfam" id="PF00196">
    <property type="entry name" value="GerE"/>
    <property type="match status" value="1"/>
</dbReference>
<evidence type="ECO:0000256" key="2">
    <source>
        <dbReference type="ARBA" id="ARBA00023125"/>
    </source>
</evidence>
<dbReference type="AlphaFoldDB" id="A0A1I7N5X1"/>
<dbReference type="CDD" id="cd00130">
    <property type="entry name" value="PAS"/>
    <property type="match status" value="1"/>
</dbReference>
<dbReference type="GO" id="GO:0003677">
    <property type="term" value="F:DNA binding"/>
    <property type="evidence" value="ECO:0007669"/>
    <property type="project" value="UniProtKB-KW"/>
</dbReference>
<feature type="domain" description="HTH luxR-type" evidence="4">
    <location>
        <begin position="168"/>
        <end position="233"/>
    </location>
</feature>
<dbReference type="InterPro" id="IPR016032">
    <property type="entry name" value="Sig_transdc_resp-reg_C-effctor"/>
</dbReference>
<reference evidence="6" key="1">
    <citation type="submission" date="2016-10" db="EMBL/GenBank/DDBJ databases">
        <authorList>
            <person name="Varghese N."/>
            <person name="Submissions S."/>
        </authorList>
    </citation>
    <scope>NUCLEOTIDE SEQUENCE [LARGE SCALE GENOMIC DNA]</scope>
    <source>
        <strain evidence="6">DSM 14807</strain>
    </source>
</reference>
<dbReference type="InterPro" id="IPR035965">
    <property type="entry name" value="PAS-like_dom_sf"/>
</dbReference>
<dbReference type="EMBL" id="FPCJ01000001">
    <property type="protein sequence ID" value="SFV30058.1"/>
    <property type="molecule type" value="Genomic_DNA"/>
</dbReference>
<gene>
    <name evidence="5" type="ORF">SAMN05660895_0689</name>
</gene>
<dbReference type="PROSITE" id="PS00622">
    <property type="entry name" value="HTH_LUXR_1"/>
    <property type="match status" value="1"/>
</dbReference>
<keyword evidence="1" id="KW-0805">Transcription regulation</keyword>
<keyword evidence="3" id="KW-0804">Transcription</keyword>
<dbReference type="Gene3D" id="1.10.10.10">
    <property type="entry name" value="Winged helix-like DNA-binding domain superfamily/Winged helix DNA-binding domain"/>
    <property type="match status" value="1"/>
</dbReference>
<dbReference type="STRING" id="1393122.SAMN05660895_0689"/>
<keyword evidence="2" id="KW-0238">DNA-binding</keyword>
<dbReference type="PRINTS" id="PR00038">
    <property type="entry name" value="HTHLUXR"/>
</dbReference>
<evidence type="ECO:0000313" key="6">
    <source>
        <dbReference type="Proteomes" id="UP000199537"/>
    </source>
</evidence>
<dbReference type="InterPro" id="IPR013767">
    <property type="entry name" value="PAS_fold"/>
</dbReference>
<evidence type="ECO:0000256" key="3">
    <source>
        <dbReference type="ARBA" id="ARBA00023163"/>
    </source>
</evidence>
<dbReference type="Pfam" id="PF00989">
    <property type="entry name" value="PAS"/>
    <property type="match status" value="1"/>
</dbReference>